<dbReference type="GO" id="GO:0006355">
    <property type="term" value="P:regulation of DNA-templated transcription"/>
    <property type="evidence" value="ECO:0007669"/>
    <property type="project" value="InterPro"/>
</dbReference>
<feature type="repeat" description="TPR" evidence="3">
    <location>
        <begin position="208"/>
        <end position="241"/>
    </location>
</feature>
<dbReference type="EMBL" id="LJIJ01000122">
    <property type="protein sequence ID" value="ODN02181.1"/>
    <property type="molecule type" value="Genomic_DNA"/>
</dbReference>
<evidence type="ECO:0000256" key="5">
    <source>
        <dbReference type="SAM" id="MobiDB-lite"/>
    </source>
</evidence>
<feature type="compositionally biased region" description="Basic and acidic residues" evidence="5">
    <location>
        <begin position="1050"/>
        <end position="1061"/>
    </location>
</feature>
<accession>A0A1D2NAA4</accession>
<dbReference type="GO" id="GO:0016593">
    <property type="term" value="C:Cdc73/Paf1 complex"/>
    <property type="evidence" value="ECO:0007669"/>
    <property type="project" value="TreeGrafter"/>
</dbReference>
<evidence type="ECO:0000256" key="4">
    <source>
        <dbReference type="SAM" id="Coils"/>
    </source>
</evidence>
<evidence type="ECO:0000313" key="7">
    <source>
        <dbReference type="Proteomes" id="UP000094527"/>
    </source>
</evidence>
<feature type="compositionally biased region" description="Basic residues" evidence="5">
    <location>
        <begin position="939"/>
        <end position="952"/>
    </location>
</feature>
<keyword evidence="4" id="KW-0175">Coiled coil</keyword>
<dbReference type="GO" id="GO:0006368">
    <property type="term" value="P:transcription elongation by RNA polymerase II"/>
    <property type="evidence" value="ECO:0007669"/>
    <property type="project" value="TreeGrafter"/>
</dbReference>
<evidence type="ECO:0000256" key="1">
    <source>
        <dbReference type="ARBA" id="ARBA00022737"/>
    </source>
</evidence>
<dbReference type="OrthoDB" id="343875at2759"/>
<feature type="region of interest" description="Disordered" evidence="5">
    <location>
        <begin position="1104"/>
        <end position="1131"/>
    </location>
</feature>
<dbReference type="InterPro" id="IPR011990">
    <property type="entry name" value="TPR-like_helical_dom_sf"/>
</dbReference>
<dbReference type="STRING" id="48709.A0A1D2NAA4"/>
<feature type="compositionally biased region" description="Low complexity" evidence="5">
    <location>
        <begin position="1065"/>
        <end position="1076"/>
    </location>
</feature>
<feature type="repeat" description="TPR" evidence="3">
    <location>
        <begin position="173"/>
        <end position="206"/>
    </location>
</feature>
<sequence>MDMELVPSSSGDSVRIPLKSAEGEYIDIEGPDLPPPADVITALRDEEATVEVWHRVAVLYYRHLRYDDFYHIATEGCKAKKNTHSHSCPELSVTPLALSIAAYFSQRGHHENNEDLLVKATNWYNHTGNKMGVNGFEADYYAGRAFLYLNMRDVEQADKHFTFILSSLNPDFIPALLGKGFIAFGKKDFPTALTFFRRVLTLDPSHPTNVRLCIGHCFWNLNQREKARVAYERALEVQPNDVNALSALAVYHLSTMKQNSIVKGVKMLADAYTRDSNHTVALIFLADHYYFKRDFDKSLDLALKAFKNTPVDEMRKHSAFIVGRNYQAKEDFKLALHYYYEALKEPDNGFLLPHFGLAHCYLHLDDVDWSSKALSKILSIEPNNFLAKKMFGVLACNSENPSKRAKAQEYLKSVLESEPDDLTSQIAFATALEGLDNGQAYENYKKVLATYEKQEQPPPPEILNNVGCTVFSLQDYSKAHNFFASALQALNDNEDTSSSITIQYNKARALEALCDYRSAETLYKEILTKHASYYGCFIRLAVMAREKGNLYESSTHFKEALEFSRDHPDVWAFLGSLHLGNKETNPARQKFLRILDMSEETKHDSYASVALGNVVLSDLHRYIFDKTPCHTDDQRLKIQYKMNEALSFYKRILEKESNNIYAANGVGCILALKGLLTEAREVFSQVREATVDFRDVWMNIAHTYLEQDMYFNAVQMYETINRRFSQHTDFKLLQYIAKAHYLHGSYEAARITLLKCRRVAPYDPRILFVLGLTLRKLGWKTFMSKKADLQLVQEGLKYLNHAFKIFRSLESIKDKEGNMKSLNAAASEQAHFCDDLIKQTPHLMSQVEAAYKEEQKLKSKREMEMKAYRERQNKDKMLRELRKKQEFDELQKRRDEVNRKAEQVKKSWEAETQIKRKKQTKEVPEEVHFIQVSEELLKPKGKKSKSSRKKNQQKIDSDDDINVVIPPKKTRRSKRKITSTKFIVNDDDSDSPCVSTSDNTTATASQIEVFNSEPELLKKETVEPQQDVTATENEVAIVADESAETVHANAEAKVDTLKSEEVMGEARASASEQAESPTSSLEAFNNRVRKDYDNLDVNIFSLDQVTNDGNNPGCSSNASETSGGNDDSAIYEGLPLLVPFDEEVPLMNDFDEDSEPPVLDKMDFD</sequence>
<evidence type="ECO:0000256" key="3">
    <source>
        <dbReference type="PROSITE-ProRule" id="PRU00339"/>
    </source>
</evidence>
<keyword evidence="1" id="KW-0677">Repeat</keyword>
<feature type="coiled-coil region" evidence="4">
    <location>
        <begin position="880"/>
        <end position="907"/>
    </location>
</feature>
<feature type="region of interest" description="Disordered" evidence="5">
    <location>
        <begin position="1047"/>
        <end position="1081"/>
    </location>
</feature>
<dbReference type="Proteomes" id="UP000094527">
    <property type="component" value="Unassembled WGS sequence"/>
</dbReference>
<evidence type="ECO:0000256" key="2">
    <source>
        <dbReference type="ARBA" id="ARBA00022803"/>
    </source>
</evidence>
<organism evidence="6 7">
    <name type="scientific">Orchesella cincta</name>
    <name type="common">Springtail</name>
    <name type="synonym">Podura cincta</name>
    <dbReference type="NCBI Taxonomy" id="48709"/>
    <lineage>
        <taxon>Eukaryota</taxon>
        <taxon>Metazoa</taxon>
        <taxon>Ecdysozoa</taxon>
        <taxon>Arthropoda</taxon>
        <taxon>Hexapoda</taxon>
        <taxon>Collembola</taxon>
        <taxon>Entomobryomorpha</taxon>
        <taxon>Entomobryoidea</taxon>
        <taxon>Orchesellidae</taxon>
        <taxon>Orchesellinae</taxon>
        <taxon>Orchesella</taxon>
    </lineage>
</organism>
<protein>
    <submittedName>
        <fullName evidence="6">RNA polymerase-associated protein CTR9</fullName>
    </submittedName>
</protein>
<dbReference type="InterPro" id="IPR019734">
    <property type="entry name" value="TPR_rpt"/>
</dbReference>
<gene>
    <name evidence="6" type="ORF">Ocin01_04511</name>
</gene>
<comment type="caution">
    <text evidence="6">The sequence shown here is derived from an EMBL/GenBank/DDBJ whole genome shotgun (WGS) entry which is preliminary data.</text>
</comment>
<keyword evidence="7" id="KW-1185">Reference proteome</keyword>
<keyword evidence="2 3" id="KW-0802">TPR repeat</keyword>
<feature type="region of interest" description="Disordered" evidence="5">
    <location>
        <begin position="1145"/>
        <end position="1165"/>
    </location>
</feature>
<feature type="region of interest" description="Disordered" evidence="5">
    <location>
        <begin position="937"/>
        <end position="977"/>
    </location>
</feature>
<name>A0A1D2NAA4_ORCCI</name>
<feature type="compositionally biased region" description="Polar residues" evidence="5">
    <location>
        <begin position="1104"/>
        <end position="1125"/>
    </location>
</feature>
<dbReference type="PANTHER" id="PTHR14027">
    <property type="entry name" value="RNA POLYMERASE-ASSOCIATED PROTEIN CTR9"/>
    <property type="match status" value="1"/>
</dbReference>
<feature type="compositionally biased region" description="Basic residues" evidence="5">
    <location>
        <begin position="968"/>
        <end position="977"/>
    </location>
</feature>
<dbReference type="PROSITE" id="PS50005">
    <property type="entry name" value="TPR"/>
    <property type="match status" value="2"/>
</dbReference>
<proteinExistence type="predicted"/>
<dbReference type="AlphaFoldDB" id="A0A1D2NAA4"/>
<dbReference type="Pfam" id="PF13181">
    <property type="entry name" value="TPR_8"/>
    <property type="match status" value="1"/>
</dbReference>
<dbReference type="SUPFAM" id="SSF48452">
    <property type="entry name" value="TPR-like"/>
    <property type="match status" value="4"/>
</dbReference>
<dbReference type="GO" id="GO:0000993">
    <property type="term" value="F:RNA polymerase II complex binding"/>
    <property type="evidence" value="ECO:0007669"/>
    <property type="project" value="TreeGrafter"/>
</dbReference>
<reference evidence="6 7" key="1">
    <citation type="journal article" date="2016" name="Genome Biol. Evol.">
        <title>Gene Family Evolution Reflects Adaptation to Soil Environmental Stressors in the Genome of the Collembolan Orchesella cincta.</title>
        <authorList>
            <person name="Faddeeva-Vakhrusheva A."/>
            <person name="Derks M.F."/>
            <person name="Anvar S.Y."/>
            <person name="Agamennone V."/>
            <person name="Suring W."/>
            <person name="Smit S."/>
            <person name="van Straalen N.M."/>
            <person name="Roelofs D."/>
        </authorList>
    </citation>
    <scope>NUCLEOTIDE SEQUENCE [LARGE SCALE GENOMIC DNA]</scope>
    <source>
        <tissue evidence="6">Mixed pool</tissue>
    </source>
</reference>
<dbReference type="SMART" id="SM00028">
    <property type="entry name" value="TPR"/>
    <property type="match status" value="11"/>
</dbReference>
<dbReference type="PANTHER" id="PTHR14027:SF2">
    <property type="entry name" value="RNA POLYMERASE-ASSOCIATED PROTEIN CTR9 HOMOLOG"/>
    <property type="match status" value="1"/>
</dbReference>
<feature type="compositionally biased region" description="Acidic residues" evidence="5">
    <location>
        <begin position="1145"/>
        <end position="1155"/>
    </location>
</feature>
<dbReference type="Gene3D" id="1.25.40.10">
    <property type="entry name" value="Tetratricopeptide repeat domain"/>
    <property type="match status" value="4"/>
</dbReference>
<dbReference type="InterPro" id="IPR031101">
    <property type="entry name" value="Ctr9"/>
</dbReference>
<evidence type="ECO:0000313" key="6">
    <source>
        <dbReference type="EMBL" id="ODN02181.1"/>
    </source>
</evidence>